<accession>A0A3D5IZQ4</accession>
<proteinExistence type="predicted"/>
<dbReference type="Proteomes" id="UP000264330">
    <property type="component" value="Unassembled WGS sequence"/>
</dbReference>
<dbReference type="RefSeq" id="WP_013070496.1">
    <property type="nucleotide sequence ID" value="NZ_CALFQJ010000237.1"/>
</dbReference>
<dbReference type="AlphaFoldDB" id="A0A3D5IZQ4"/>
<reference evidence="1 2" key="1">
    <citation type="journal article" date="2018" name="Nat. Biotechnol.">
        <title>A standardized bacterial taxonomy based on genome phylogeny substantially revises the tree of life.</title>
        <authorList>
            <person name="Parks D.H."/>
            <person name="Chuvochina M."/>
            <person name="Waite D.W."/>
            <person name="Rinke C."/>
            <person name="Skarshewski A."/>
            <person name="Chaumeil P.A."/>
            <person name="Hugenholtz P."/>
        </authorList>
    </citation>
    <scope>NUCLEOTIDE SEQUENCE [LARGE SCALE GENOMIC DNA]</scope>
    <source>
        <strain evidence="1">UBA9359</strain>
    </source>
</reference>
<organism evidence="1 2">
    <name type="scientific">Zunongwangia profunda</name>
    <dbReference type="NCBI Taxonomy" id="398743"/>
    <lineage>
        <taxon>Bacteria</taxon>
        <taxon>Pseudomonadati</taxon>
        <taxon>Bacteroidota</taxon>
        <taxon>Flavobacteriia</taxon>
        <taxon>Flavobacteriales</taxon>
        <taxon>Flavobacteriaceae</taxon>
        <taxon>Zunongwangia</taxon>
    </lineage>
</organism>
<protein>
    <submittedName>
        <fullName evidence="1">Uncharacterized protein</fullName>
    </submittedName>
</protein>
<sequence>MSKEQYNGLWADAFQTEPISEKLMRSPWFFFYVQFYLRFKESTDSNYDLQELKEIGKQGKTPHS</sequence>
<name>A0A3D5IZQ4_9FLAO</name>
<comment type="caution">
    <text evidence="1">The sequence shown here is derived from an EMBL/GenBank/DDBJ whole genome shotgun (WGS) entry which is preliminary data.</text>
</comment>
<evidence type="ECO:0000313" key="1">
    <source>
        <dbReference type="EMBL" id="HCV80722.1"/>
    </source>
</evidence>
<gene>
    <name evidence="1" type="ORF">DGQ38_06685</name>
</gene>
<evidence type="ECO:0000313" key="2">
    <source>
        <dbReference type="Proteomes" id="UP000264330"/>
    </source>
</evidence>
<dbReference type="EMBL" id="DPMF01000155">
    <property type="protein sequence ID" value="HCV80722.1"/>
    <property type="molecule type" value="Genomic_DNA"/>
</dbReference>